<gene>
    <name evidence="4" type="ORF">OS493_037344</name>
</gene>
<dbReference type="GO" id="GO:0030198">
    <property type="term" value="P:extracellular matrix organization"/>
    <property type="evidence" value="ECO:0007669"/>
    <property type="project" value="TreeGrafter"/>
</dbReference>
<reference evidence="4" key="1">
    <citation type="submission" date="2023-01" db="EMBL/GenBank/DDBJ databases">
        <title>Genome assembly of the deep-sea coral Lophelia pertusa.</title>
        <authorList>
            <person name="Herrera S."/>
            <person name="Cordes E."/>
        </authorList>
    </citation>
    <scope>NUCLEOTIDE SEQUENCE</scope>
    <source>
        <strain evidence="4">USNM1676648</strain>
        <tissue evidence="4">Polyp</tissue>
    </source>
</reference>
<dbReference type="InterPro" id="IPR008160">
    <property type="entry name" value="Collagen"/>
</dbReference>
<evidence type="ECO:0000313" key="4">
    <source>
        <dbReference type="EMBL" id="KAJ7369661.1"/>
    </source>
</evidence>
<evidence type="ECO:0000256" key="2">
    <source>
        <dbReference type="SAM" id="MobiDB-lite"/>
    </source>
</evidence>
<dbReference type="OrthoDB" id="5973687at2759"/>
<feature type="compositionally biased region" description="Low complexity" evidence="2">
    <location>
        <begin position="235"/>
        <end position="247"/>
    </location>
</feature>
<dbReference type="GO" id="GO:0030020">
    <property type="term" value="F:extracellular matrix structural constituent conferring tensile strength"/>
    <property type="evidence" value="ECO:0007669"/>
    <property type="project" value="TreeGrafter"/>
</dbReference>
<dbReference type="PANTHER" id="PTHR24023">
    <property type="entry name" value="COLLAGEN ALPHA"/>
    <property type="match status" value="1"/>
</dbReference>
<dbReference type="GO" id="GO:0031012">
    <property type="term" value="C:extracellular matrix"/>
    <property type="evidence" value="ECO:0007669"/>
    <property type="project" value="TreeGrafter"/>
</dbReference>
<sequence length="374" mass="41011">MALRSKNVKVQPIEEFNLKRHNQEFIENEGSLELELQNKRLSCRNLYLQSIPEETLKGTPESSKSSVKDELAQNPVSVERIRKEVYSLRVLVIVLVVVSFVSLALNIWVIRRVHAQNGDCSLDALDKGKSVGEAEKLWGILNKTKQEMSEIQAKKNRHVAGGNTSLNDDSISGNPQIYFKSTNERLERLEYESRSLKEEFKIIQNVGRNLSDTEMKINNISKMTGPVGLPGPPGNSGINGSRGPIGPKGEQGFNGSQGTQGPAGPRGSDGSQGIQGPPGPPGPGNLSSCFYKMESSSSISSGPNAVNDVIVKELKDVKIIGVTCSSNDAQMHTLTSVVNSGFRYFTCRCRGTMNSGAVNKMFCYMHYWECRLLA</sequence>
<dbReference type="Pfam" id="PF01391">
    <property type="entry name" value="Collagen"/>
    <property type="match status" value="1"/>
</dbReference>
<dbReference type="EMBL" id="MU826895">
    <property type="protein sequence ID" value="KAJ7369661.1"/>
    <property type="molecule type" value="Genomic_DNA"/>
</dbReference>
<keyword evidence="1" id="KW-0175">Coiled coil</keyword>
<feature type="region of interest" description="Disordered" evidence="2">
    <location>
        <begin position="225"/>
        <end position="287"/>
    </location>
</feature>
<keyword evidence="5" id="KW-1185">Reference proteome</keyword>
<keyword evidence="3" id="KW-1133">Transmembrane helix</keyword>
<keyword evidence="3" id="KW-0472">Membrane</keyword>
<dbReference type="InterPro" id="IPR050149">
    <property type="entry name" value="Collagen_superfamily"/>
</dbReference>
<dbReference type="PANTHER" id="PTHR24023:SF1082">
    <property type="entry name" value="COLLAGEN TRIPLE HELIX REPEAT"/>
    <property type="match status" value="1"/>
</dbReference>
<proteinExistence type="predicted"/>
<evidence type="ECO:0000313" key="5">
    <source>
        <dbReference type="Proteomes" id="UP001163046"/>
    </source>
</evidence>
<dbReference type="Proteomes" id="UP001163046">
    <property type="component" value="Unassembled WGS sequence"/>
</dbReference>
<name>A0A9W9YUE5_9CNID</name>
<protein>
    <submittedName>
        <fullName evidence="4">Uncharacterized protein</fullName>
    </submittedName>
</protein>
<comment type="caution">
    <text evidence="4">The sequence shown here is derived from an EMBL/GenBank/DDBJ whole genome shotgun (WGS) entry which is preliminary data.</text>
</comment>
<dbReference type="AlphaFoldDB" id="A0A9W9YUE5"/>
<organism evidence="4 5">
    <name type="scientific">Desmophyllum pertusum</name>
    <dbReference type="NCBI Taxonomy" id="174260"/>
    <lineage>
        <taxon>Eukaryota</taxon>
        <taxon>Metazoa</taxon>
        <taxon>Cnidaria</taxon>
        <taxon>Anthozoa</taxon>
        <taxon>Hexacorallia</taxon>
        <taxon>Scleractinia</taxon>
        <taxon>Caryophylliina</taxon>
        <taxon>Caryophylliidae</taxon>
        <taxon>Desmophyllum</taxon>
    </lineage>
</organism>
<accession>A0A9W9YUE5</accession>
<feature type="transmembrane region" description="Helical" evidence="3">
    <location>
        <begin position="90"/>
        <end position="110"/>
    </location>
</feature>
<dbReference type="GO" id="GO:0005615">
    <property type="term" value="C:extracellular space"/>
    <property type="evidence" value="ECO:0007669"/>
    <property type="project" value="TreeGrafter"/>
</dbReference>
<keyword evidence="3" id="KW-0812">Transmembrane</keyword>
<evidence type="ECO:0000256" key="1">
    <source>
        <dbReference type="SAM" id="Coils"/>
    </source>
</evidence>
<feature type="coiled-coil region" evidence="1">
    <location>
        <begin position="179"/>
        <end position="206"/>
    </location>
</feature>
<evidence type="ECO:0000256" key="3">
    <source>
        <dbReference type="SAM" id="Phobius"/>
    </source>
</evidence>